<dbReference type="GO" id="GO:0051607">
    <property type="term" value="P:defense response to virus"/>
    <property type="evidence" value="ECO:0007669"/>
    <property type="project" value="UniProtKB-KW"/>
</dbReference>
<dbReference type="AlphaFoldDB" id="A0A7V4LDU2"/>
<sequence length="218" mass="25061">MDTVRLFVDVPVCAFRPRWAREYQETYALPPPATVFGMLLSLAGVDWPDKEHYAGVELALALVSEPEKCRIFRKFRRVPQAKKDAEPLKERRPDYQDLLLGLQFWLWLRDGQAPHSLTERVRAALDPERRREISRYGGLSLGESSHLVNEVSLKQPDGEGRYLCCDPLGYYQLPVWVQHPRCGSGHSRLGRFSLSRRETLLEPPAGDPRWILISGPQR</sequence>
<dbReference type="NCBIfam" id="TIGR02586">
    <property type="entry name" value="cas5_cmx5_devS"/>
    <property type="match status" value="1"/>
</dbReference>
<dbReference type="InterPro" id="IPR013415">
    <property type="entry name" value="Cas5_Cmx5_DevS"/>
</dbReference>
<comment type="caution">
    <text evidence="2">The sequence shown here is derived from an EMBL/GenBank/DDBJ whole genome shotgun (WGS) entry which is preliminary data.</text>
</comment>
<organism evidence="2">
    <name type="scientific">Desulfobacca acetoxidans</name>
    <dbReference type="NCBI Taxonomy" id="60893"/>
    <lineage>
        <taxon>Bacteria</taxon>
        <taxon>Pseudomonadati</taxon>
        <taxon>Thermodesulfobacteriota</taxon>
        <taxon>Desulfobaccia</taxon>
        <taxon>Desulfobaccales</taxon>
        <taxon>Desulfobaccaceae</taxon>
        <taxon>Desulfobacca</taxon>
    </lineage>
</organism>
<protein>
    <submittedName>
        <fullName evidence="2">Type I-MYXAN CRISPR-associated protein Cas5/Cmx5/DevS</fullName>
    </submittedName>
</protein>
<dbReference type="EMBL" id="DSXI01000575">
    <property type="protein sequence ID" value="HGS05987.1"/>
    <property type="molecule type" value="Genomic_DNA"/>
</dbReference>
<accession>A0A7V4LDU2</accession>
<evidence type="ECO:0000313" key="2">
    <source>
        <dbReference type="EMBL" id="HGS05987.1"/>
    </source>
</evidence>
<gene>
    <name evidence="2" type="primary">cas5</name>
    <name evidence="2" type="ORF">ENT08_09705</name>
</gene>
<dbReference type="NCBIfam" id="TIGR02593">
    <property type="entry name" value="CRISPR_cas5"/>
    <property type="match status" value="1"/>
</dbReference>
<proteinExistence type="predicted"/>
<evidence type="ECO:0000256" key="1">
    <source>
        <dbReference type="ARBA" id="ARBA00023118"/>
    </source>
</evidence>
<keyword evidence="1" id="KW-0051">Antiviral defense</keyword>
<name>A0A7V4LDU2_9BACT</name>
<reference evidence="2" key="1">
    <citation type="journal article" date="2020" name="mSystems">
        <title>Genome- and Community-Level Interaction Insights into Carbon Utilization and Element Cycling Functions of Hydrothermarchaeota in Hydrothermal Sediment.</title>
        <authorList>
            <person name="Zhou Z."/>
            <person name="Liu Y."/>
            <person name="Xu W."/>
            <person name="Pan J."/>
            <person name="Luo Z.H."/>
            <person name="Li M."/>
        </authorList>
    </citation>
    <scope>NUCLEOTIDE SEQUENCE [LARGE SCALE GENOMIC DNA]</scope>
    <source>
        <strain evidence="2">SpSt-548</strain>
    </source>
</reference>
<dbReference type="InterPro" id="IPR013422">
    <property type="entry name" value="CRISPR-assoc_prot_Cas5_N"/>
</dbReference>